<dbReference type="RefSeq" id="WP_118991227.1">
    <property type="nucleotide sequence ID" value="NZ_CP023434.1"/>
</dbReference>
<organism evidence="3 4">
    <name type="scientific">Suicoccus acidiformans</name>
    <dbReference type="NCBI Taxonomy" id="2036206"/>
    <lineage>
        <taxon>Bacteria</taxon>
        <taxon>Bacillati</taxon>
        <taxon>Bacillota</taxon>
        <taxon>Bacilli</taxon>
        <taxon>Lactobacillales</taxon>
        <taxon>Aerococcaceae</taxon>
        <taxon>Suicoccus</taxon>
    </lineage>
</organism>
<dbReference type="InterPro" id="IPR018392">
    <property type="entry name" value="LysM"/>
</dbReference>
<keyword evidence="1" id="KW-0732">Signal</keyword>
<gene>
    <name evidence="3" type="ORF">CL176_10390</name>
</gene>
<dbReference type="InterPro" id="IPR036779">
    <property type="entry name" value="LysM_dom_sf"/>
</dbReference>
<feature type="domain" description="LysM" evidence="2">
    <location>
        <begin position="52"/>
        <end position="96"/>
    </location>
</feature>
<dbReference type="EMBL" id="CP023434">
    <property type="protein sequence ID" value="AXY26368.1"/>
    <property type="molecule type" value="Genomic_DNA"/>
</dbReference>
<sequence length="358" mass="38734">MKNALRTVASAALLTAVSFNVLPNLTVEAQETNEWTPRTVQEIKADLEANNGVYTIQWGDTLSAIARAMNMSLREVMVVNQIDNPDLIQAGSVMQFFADEHVVTFEAEEVAPVAYSTYTGEEVALPSAYQAPTASENLTVDYVAEWVTETPATPVVEEVASVAEEVITEAVEEAAPVAEEVAPVAEMTPAPVETPAPVVEVTPEANEPVATETLEAVEEVPAAPVAEEPTYTEEEVINNGMVTYTAPAEEVAEPAPVVEEVAPEVVEPVVEDVVAPAQAVTNDAEYAAKEWIAMKESGGDYNAVNPTGKYIGRYQLTNTYLNGDHSPENQERVADEYVMNRYGSWTAAKAFWEANGWY</sequence>
<reference evidence="3 4" key="1">
    <citation type="submission" date="2017-09" db="EMBL/GenBank/DDBJ databases">
        <title>Complete genome sequence of Oxytococcus suis strain ZY16052.</title>
        <authorList>
            <person name="Li F."/>
        </authorList>
    </citation>
    <scope>NUCLEOTIDE SEQUENCE [LARGE SCALE GENOMIC DNA]</scope>
    <source>
        <strain evidence="3 4">ZY16052</strain>
    </source>
</reference>
<dbReference type="SUPFAM" id="SSF54106">
    <property type="entry name" value="LysM domain"/>
    <property type="match status" value="1"/>
</dbReference>
<feature type="chain" id="PRO_5016749153" description="LysM domain-containing protein" evidence="1">
    <location>
        <begin position="30"/>
        <end position="358"/>
    </location>
</feature>
<protein>
    <recommendedName>
        <fullName evidence="2">LysM domain-containing protein</fullName>
    </recommendedName>
</protein>
<evidence type="ECO:0000313" key="3">
    <source>
        <dbReference type="EMBL" id="AXY26368.1"/>
    </source>
</evidence>
<dbReference type="OrthoDB" id="9798935at2"/>
<dbReference type="CDD" id="cd00118">
    <property type="entry name" value="LysM"/>
    <property type="match status" value="1"/>
</dbReference>
<dbReference type="SMART" id="SM00257">
    <property type="entry name" value="LysM"/>
    <property type="match status" value="1"/>
</dbReference>
<dbReference type="KEGG" id="abae:CL176_10390"/>
<evidence type="ECO:0000313" key="4">
    <source>
        <dbReference type="Proteomes" id="UP000263232"/>
    </source>
</evidence>
<dbReference type="Gene3D" id="3.10.350.10">
    <property type="entry name" value="LysM domain"/>
    <property type="match status" value="1"/>
</dbReference>
<evidence type="ECO:0000256" key="1">
    <source>
        <dbReference type="SAM" id="SignalP"/>
    </source>
</evidence>
<proteinExistence type="predicted"/>
<dbReference type="AlphaFoldDB" id="A0A347WMR1"/>
<dbReference type="PROSITE" id="PS51782">
    <property type="entry name" value="LYSM"/>
    <property type="match status" value="1"/>
</dbReference>
<dbReference type="Pfam" id="PF01476">
    <property type="entry name" value="LysM"/>
    <property type="match status" value="1"/>
</dbReference>
<feature type="signal peptide" evidence="1">
    <location>
        <begin position="1"/>
        <end position="29"/>
    </location>
</feature>
<accession>A0A347WMR1</accession>
<name>A0A347WMR1_9LACT</name>
<keyword evidence="4" id="KW-1185">Reference proteome</keyword>
<dbReference type="Proteomes" id="UP000263232">
    <property type="component" value="Chromosome"/>
</dbReference>
<evidence type="ECO:0000259" key="2">
    <source>
        <dbReference type="PROSITE" id="PS51782"/>
    </source>
</evidence>